<dbReference type="AlphaFoldDB" id="A0ABD3MWV8"/>
<accession>A0ABD3MWV8</accession>
<protein>
    <submittedName>
        <fullName evidence="1">Uncharacterized protein</fullName>
    </submittedName>
</protein>
<evidence type="ECO:0000313" key="2">
    <source>
        <dbReference type="Proteomes" id="UP001530315"/>
    </source>
</evidence>
<proteinExistence type="predicted"/>
<reference evidence="1 2" key="1">
    <citation type="submission" date="2024-10" db="EMBL/GenBank/DDBJ databases">
        <title>Updated reference genomes for cyclostephanoid diatoms.</title>
        <authorList>
            <person name="Roberts W.R."/>
            <person name="Alverson A.J."/>
        </authorList>
    </citation>
    <scope>NUCLEOTIDE SEQUENCE [LARGE SCALE GENOMIC DNA]</scope>
    <source>
        <strain evidence="1 2">AJA276-08</strain>
    </source>
</reference>
<dbReference type="EMBL" id="JALLAZ020001703">
    <property type="protein sequence ID" value="KAL3767438.1"/>
    <property type="molecule type" value="Genomic_DNA"/>
</dbReference>
<name>A0ABD3MWV8_9STRA</name>
<dbReference type="Proteomes" id="UP001530315">
    <property type="component" value="Unassembled WGS sequence"/>
</dbReference>
<sequence>MSLVNAISCNPNPVCLVTLLSDSARHPNIMKACNYHNPAVCIRLRELYGNVTKMAEVWRQATMRSKMP</sequence>
<evidence type="ECO:0000313" key="1">
    <source>
        <dbReference type="EMBL" id="KAL3767438.1"/>
    </source>
</evidence>
<gene>
    <name evidence="1" type="ORF">ACHAW5_004831</name>
</gene>
<comment type="caution">
    <text evidence="1">The sequence shown here is derived from an EMBL/GenBank/DDBJ whole genome shotgun (WGS) entry which is preliminary data.</text>
</comment>
<keyword evidence="2" id="KW-1185">Reference proteome</keyword>
<organism evidence="1 2">
    <name type="scientific">Stephanodiscus triporus</name>
    <dbReference type="NCBI Taxonomy" id="2934178"/>
    <lineage>
        <taxon>Eukaryota</taxon>
        <taxon>Sar</taxon>
        <taxon>Stramenopiles</taxon>
        <taxon>Ochrophyta</taxon>
        <taxon>Bacillariophyta</taxon>
        <taxon>Coscinodiscophyceae</taxon>
        <taxon>Thalassiosirophycidae</taxon>
        <taxon>Stephanodiscales</taxon>
        <taxon>Stephanodiscaceae</taxon>
        <taxon>Stephanodiscus</taxon>
    </lineage>
</organism>